<name>A0A8H4QTU9_9AGAR</name>
<evidence type="ECO:0000313" key="3">
    <source>
        <dbReference type="Proteomes" id="UP000521872"/>
    </source>
</evidence>
<proteinExistence type="predicted"/>
<feature type="transmembrane region" description="Helical" evidence="1">
    <location>
        <begin position="35"/>
        <end position="59"/>
    </location>
</feature>
<dbReference type="PANTHER" id="PTHR35043:SF7">
    <property type="entry name" value="TRANSCRIPTION FACTOR DOMAIN-CONTAINING PROTEIN"/>
    <property type="match status" value="1"/>
</dbReference>
<feature type="transmembrane region" description="Helical" evidence="1">
    <location>
        <begin position="71"/>
        <end position="96"/>
    </location>
</feature>
<accession>A0A8H4QTU9</accession>
<keyword evidence="1" id="KW-0812">Transmembrane</keyword>
<protein>
    <submittedName>
        <fullName evidence="2">Uncharacterized protein</fullName>
    </submittedName>
</protein>
<evidence type="ECO:0000256" key="1">
    <source>
        <dbReference type="SAM" id="Phobius"/>
    </source>
</evidence>
<dbReference type="Proteomes" id="UP000521872">
    <property type="component" value="Unassembled WGS sequence"/>
</dbReference>
<keyword evidence="3" id="KW-1185">Reference proteome</keyword>
<sequence length="165" mass="18043">MIEVYGETDPIDVPGDSALTSVPTFYSVQAGSPAAYLQMLLSSFSAAALFGSIHCIGWSSKIVFTSHVASLAWRIASVAITASPVVWCLGFVFGYYSEEIFVHGSVLERMFFYFTVLCAFVSAVTIPMYIVARLTLLVLAFVELRHVPPGVLDNIPWANVLPFIH</sequence>
<keyword evidence="1" id="KW-0472">Membrane</keyword>
<keyword evidence="1" id="KW-1133">Transmembrane helix</keyword>
<dbReference type="EMBL" id="JAACJL010000031">
    <property type="protein sequence ID" value="KAF4616267.1"/>
    <property type="molecule type" value="Genomic_DNA"/>
</dbReference>
<organism evidence="2 3">
    <name type="scientific">Agrocybe pediades</name>
    <dbReference type="NCBI Taxonomy" id="84607"/>
    <lineage>
        <taxon>Eukaryota</taxon>
        <taxon>Fungi</taxon>
        <taxon>Dikarya</taxon>
        <taxon>Basidiomycota</taxon>
        <taxon>Agaricomycotina</taxon>
        <taxon>Agaricomycetes</taxon>
        <taxon>Agaricomycetidae</taxon>
        <taxon>Agaricales</taxon>
        <taxon>Agaricineae</taxon>
        <taxon>Strophariaceae</taxon>
        <taxon>Agrocybe</taxon>
    </lineage>
</organism>
<evidence type="ECO:0000313" key="2">
    <source>
        <dbReference type="EMBL" id="KAF4616267.1"/>
    </source>
</evidence>
<dbReference type="PANTHER" id="PTHR35043">
    <property type="entry name" value="TRANSCRIPTION FACTOR DOMAIN-CONTAINING PROTEIN"/>
    <property type="match status" value="1"/>
</dbReference>
<comment type="caution">
    <text evidence="2">The sequence shown here is derived from an EMBL/GenBank/DDBJ whole genome shotgun (WGS) entry which is preliminary data.</text>
</comment>
<feature type="transmembrane region" description="Helical" evidence="1">
    <location>
        <begin position="111"/>
        <end position="132"/>
    </location>
</feature>
<reference evidence="2 3" key="1">
    <citation type="submission" date="2019-12" db="EMBL/GenBank/DDBJ databases">
        <authorList>
            <person name="Floudas D."/>
            <person name="Bentzer J."/>
            <person name="Ahren D."/>
            <person name="Johansson T."/>
            <person name="Persson P."/>
            <person name="Tunlid A."/>
        </authorList>
    </citation>
    <scope>NUCLEOTIDE SEQUENCE [LARGE SCALE GENOMIC DNA]</scope>
    <source>
        <strain evidence="2 3">CBS 102.39</strain>
    </source>
</reference>
<dbReference type="AlphaFoldDB" id="A0A8H4QTU9"/>
<gene>
    <name evidence="2" type="ORF">D9613_008310</name>
</gene>